<dbReference type="InterPro" id="IPR003441">
    <property type="entry name" value="NAC-dom"/>
</dbReference>
<feature type="region of interest" description="Disordered" evidence="5">
    <location>
        <begin position="238"/>
        <end position="260"/>
    </location>
</feature>
<feature type="domain" description="NAC" evidence="6">
    <location>
        <begin position="11"/>
        <end position="185"/>
    </location>
</feature>
<dbReference type="Pfam" id="PF02365">
    <property type="entry name" value="NAM"/>
    <property type="match status" value="1"/>
</dbReference>
<evidence type="ECO:0000259" key="6">
    <source>
        <dbReference type="PROSITE" id="PS51005"/>
    </source>
</evidence>
<keyword evidence="2" id="KW-0238">DNA-binding</keyword>
<dbReference type="PANTHER" id="PTHR31719">
    <property type="entry name" value="NAC TRANSCRIPTION FACTOR 56"/>
    <property type="match status" value="1"/>
</dbReference>
<dbReference type="SUPFAM" id="SSF101941">
    <property type="entry name" value="NAC domain"/>
    <property type="match status" value="1"/>
</dbReference>
<evidence type="ECO:0000313" key="7">
    <source>
        <dbReference type="EMBL" id="RCV43007.1"/>
    </source>
</evidence>
<proteinExistence type="predicted"/>
<dbReference type="Gene3D" id="2.170.150.80">
    <property type="entry name" value="NAC domain"/>
    <property type="match status" value="1"/>
</dbReference>
<dbReference type="PROSITE" id="PS51005">
    <property type="entry name" value="NAC"/>
    <property type="match status" value="1"/>
</dbReference>
<dbReference type="PANTHER" id="PTHR31719:SF94">
    <property type="entry name" value="PROTEIN ATAF2"/>
    <property type="match status" value="1"/>
</dbReference>
<dbReference type="GO" id="GO:0006355">
    <property type="term" value="P:regulation of DNA-templated transcription"/>
    <property type="evidence" value="ECO:0007669"/>
    <property type="project" value="InterPro"/>
</dbReference>
<accession>A0A368SKQ5</accession>
<sequence length="455" mass="48807">MADGSLTKHGFPRGYRFVPTQLELLSILSQYIETGGALDPPLHGIFHDIRILNYHPEELHERYKDDAEHRYIYFFSERQFQKAGPGVAVPEDKDHKEPRPVRVARGGGWKPSGGGQVLRLPRKKGGFVAGRMVTMVFYDRVAGGGVVKSNWGMHEFVVPVDQEMTSPPTKYTRFHDLALYRLYILKSGDMESDNGAAGSSSQMMPKGYDPYAPSTSVAPCPPLQPSGIFTGNKALAAGASTSHMPPPPPQQQQLPSAQHAQYYHHQHAFVGATAAGAGAQPHVHNMPVLGAGLPGNLRQFAVPPAPAPVPPAGANPAAAHQAPTAAMHGAGRDTCHFGAKCSPSPAPAIESSSAEQHATATEEPAHAQFADCVRPMEAAAPQPPLEDIAPGVKDEGMAVADDYEGIGMPDWNNFDFTPFDDSFPELEFTMEELLGCSMLDESLAPGGLHSTLLNC</sequence>
<feature type="region of interest" description="Disordered" evidence="5">
    <location>
        <begin position="343"/>
        <end position="363"/>
    </location>
</feature>
<evidence type="ECO:0000256" key="3">
    <source>
        <dbReference type="ARBA" id="ARBA00023163"/>
    </source>
</evidence>
<keyword evidence="3" id="KW-0804">Transcription</keyword>
<gene>
    <name evidence="7" type="ORF">SETIT_9G261400v2</name>
</gene>
<keyword evidence="1" id="KW-0805">Transcription regulation</keyword>
<keyword evidence="4" id="KW-0539">Nucleus</keyword>
<dbReference type="InterPro" id="IPR036093">
    <property type="entry name" value="NAC_dom_sf"/>
</dbReference>
<reference evidence="7" key="1">
    <citation type="journal article" date="2012" name="Nat. Biotechnol.">
        <title>Reference genome sequence of the model plant Setaria.</title>
        <authorList>
            <person name="Bennetzen J.L."/>
            <person name="Schmutz J."/>
            <person name="Wang H."/>
            <person name="Percifield R."/>
            <person name="Hawkins J."/>
            <person name="Pontaroli A.C."/>
            <person name="Estep M."/>
            <person name="Feng L."/>
            <person name="Vaughn J.N."/>
            <person name="Grimwood J."/>
            <person name="Jenkins J."/>
            <person name="Barry K."/>
            <person name="Lindquist E."/>
            <person name="Hellsten U."/>
            <person name="Deshpande S."/>
            <person name="Wang X."/>
            <person name="Wu X."/>
            <person name="Mitros T."/>
            <person name="Triplett J."/>
            <person name="Yang X."/>
            <person name="Ye C.Y."/>
            <person name="Mauro-Herrera M."/>
            <person name="Wang L."/>
            <person name="Li P."/>
            <person name="Sharma M."/>
            <person name="Sharma R."/>
            <person name="Ronald P.C."/>
            <person name="Panaud O."/>
            <person name="Kellogg E.A."/>
            <person name="Brutnell T.P."/>
            <person name="Doust A.N."/>
            <person name="Tuskan G.A."/>
            <person name="Rokhsar D."/>
            <person name="Devos K.M."/>
        </authorList>
    </citation>
    <scope>NUCLEOTIDE SEQUENCE [LARGE SCALE GENOMIC DNA]</scope>
    <source>
        <strain evidence="7">Yugu1</strain>
    </source>
</reference>
<dbReference type="EMBL" id="CM003536">
    <property type="protein sequence ID" value="RCV43007.1"/>
    <property type="molecule type" value="Genomic_DNA"/>
</dbReference>
<name>A0A368SKQ5_SETIT</name>
<dbReference type="AlphaFoldDB" id="A0A368SKQ5"/>
<feature type="compositionally biased region" description="Low complexity" evidence="5">
    <location>
        <begin position="251"/>
        <end position="260"/>
    </location>
</feature>
<evidence type="ECO:0000256" key="2">
    <source>
        <dbReference type="ARBA" id="ARBA00023125"/>
    </source>
</evidence>
<dbReference type="OrthoDB" id="688516at2759"/>
<organism evidence="7">
    <name type="scientific">Setaria italica</name>
    <name type="common">Foxtail millet</name>
    <name type="synonym">Panicum italicum</name>
    <dbReference type="NCBI Taxonomy" id="4555"/>
    <lineage>
        <taxon>Eukaryota</taxon>
        <taxon>Viridiplantae</taxon>
        <taxon>Streptophyta</taxon>
        <taxon>Embryophyta</taxon>
        <taxon>Tracheophyta</taxon>
        <taxon>Spermatophyta</taxon>
        <taxon>Magnoliopsida</taxon>
        <taxon>Liliopsida</taxon>
        <taxon>Poales</taxon>
        <taxon>Poaceae</taxon>
        <taxon>PACMAD clade</taxon>
        <taxon>Panicoideae</taxon>
        <taxon>Panicodae</taxon>
        <taxon>Paniceae</taxon>
        <taxon>Cenchrinae</taxon>
        <taxon>Setaria</taxon>
    </lineage>
</organism>
<evidence type="ECO:0000256" key="1">
    <source>
        <dbReference type="ARBA" id="ARBA00023015"/>
    </source>
</evidence>
<evidence type="ECO:0000256" key="4">
    <source>
        <dbReference type="ARBA" id="ARBA00023242"/>
    </source>
</evidence>
<dbReference type="GO" id="GO:0003677">
    <property type="term" value="F:DNA binding"/>
    <property type="evidence" value="ECO:0007669"/>
    <property type="project" value="UniProtKB-KW"/>
</dbReference>
<evidence type="ECO:0000256" key="5">
    <source>
        <dbReference type="SAM" id="MobiDB-lite"/>
    </source>
</evidence>
<reference evidence="7" key="2">
    <citation type="submission" date="2015-07" db="EMBL/GenBank/DDBJ databases">
        <authorList>
            <person name="Noorani M."/>
        </authorList>
    </citation>
    <scope>NUCLEOTIDE SEQUENCE</scope>
    <source>
        <strain evidence="7">Yugu1</strain>
    </source>
</reference>
<protein>
    <recommendedName>
        <fullName evidence="6">NAC domain-containing protein</fullName>
    </recommendedName>
</protein>